<evidence type="ECO:0000313" key="7">
    <source>
        <dbReference type="EMBL" id="GAA0037106.1"/>
    </source>
</evidence>
<dbReference type="Pfam" id="PF01594">
    <property type="entry name" value="AI-2E_transport"/>
    <property type="match status" value="1"/>
</dbReference>
<dbReference type="EMBL" id="BAAAAF010000016">
    <property type="protein sequence ID" value="GAA0037106.1"/>
    <property type="molecule type" value="Genomic_DNA"/>
</dbReference>
<evidence type="ECO:0000313" key="8">
    <source>
        <dbReference type="Proteomes" id="UP001498238"/>
    </source>
</evidence>
<proteinExistence type="inferred from homology"/>
<keyword evidence="5 6" id="KW-0472">Membrane</keyword>
<protein>
    <submittedName>
        <fullName evidence="7">AI-2E family transporter</fullName>
    </submittedName>
</protein>
<comment type="similarity">
    <text evidence="2">Belongs to the autoinducer-2 exporter (AI-2E) (TC 2.A.86) family.</text>
</comment>
<feature type="transmembrane region" description="Helical" evidence="6">
    <location>
        <begin position="311"/>
        <end position="337"/>
    </location>
</feature>
<evidence type="ECO:0000256" key="4">
    <source>
        <dbReference type="ARBA" id="ARBA00022989"/>
    </source>
</evidence>
<dbReference type="RefSeq" id="WP_339393749.1">
    <property type="nucleotide sequence ID" value="NZ_BAAAAF010000016.1"/>
</dbReference>
<evidence type="ECO:0000256" key="5">
    <source>
        <dbReference type="ARBA" id="ARBA00023136"/>
    </source>
</evidence>
<reference evidence="7 8" key="1">
    <citation type="submission" date="2024-01" db="EMBL/GenBank/DDBJ databases">
        <title>Characterization of antibiotic resistant novel bacterial strains and their environmental applications.</title>
        <authorList>
            <person name="Manzoor S."/>
            <person name="Abbas S."/>
            <person name="Arshad M."/>
            <person name="Ahmed I."/>
        </authorList>
    </citation>
    <scope>NUCLEOTIDE SEQUENCE [LARGE SCALE GENOMIC DNA]</scope>
    <source>
        <strain evidence="7 8">NCCP-602</strain>
    </source>
</reference>
<comment type="subcellular location">
    <subcellularLocation>
        <location evidence="1">Membrane</location>
        <topology evidence="1">Multi-pass membrane protein</topology>
    </subcellularLocation>
</comment>
<evidence type="ECO:0000256" key="6">
    <source>
        <dbReference type="SAM" id="Phobius"/>
    </source>
</evidence>
<keyword evidence="8" id="KW-1185">Reference proteome</keyword>
<evidence type="ECO:0000256" key="3">
    <source>
        <dbReference type="ARBA" id="ARBA00022692"/>
    </source>
</evidence>
<evidence type="ECO:0000256" key="2">
    <source>
        <dbReference type="ARBA" id="ARBA00009773"/>
    </source>
</evidence>
<feature type="transmembrane region" description="Helical" evidence="6">
    <location>
        <begin position="152"/>
        <end position="174"/>
    </location>
</feature>
<dbReference type="PANTHER" id="PTHR21716:SF64">
    <property type="entry name" value="AI-2 TRANSPORT PROTEIN TQSA"/>
    <property type="match status" value="1"/>
</dbReference>
<keyword evidence="3 6" id="KW-0812">Transmembrane</keyword>
<feature type="transmembrane region" description="Helical" evidence="6">
    <location>
        <begin position="73"/>
        <end position="99"/>
    </location>
</feature>
<accession>A0ABN0SSH1</accession>
<evidence type="ECO:0000256" key="1">
    <source>
        <dbReference type="ARBA" id="ARBA00004141"/>
    </source>
</evidence>
<feature type="transmembrane region" description="Helical" evidence="6">
    <location>
        <begin position="21"/>
        <end position="38"/>
    </location>
</feature>
<gene>
    <name evidence="7" type="ORF">NCCP602_30680</name>
</gene>
<dbReference type="InterPro" id="IPR002549">
    <property type="entry name" value="AI-2E-like"/>
</dbReference>
<feature type="transmembrane region" description="Helical" evidence="6">
    <location>
        <begin position="236"/>
        <end position="266"/>
    </location>
</feature>
<name>A0ABN0SSH1_9MICO</name>
<dbReference type="PANTHER" id="PTHR21716">
    <property type="entry name" value="TRANSMEMBRANE PROTEIN"/>
    <property type="match status" value="1"/>
</dbReference>
<feature type="transmembrane region" description="Helical" evidence="6">
    <location>
        <begin position="44"/>
        <end position="61"/>
    </location>
</feature>
<feature type="transmembrane region" description="Helical" evidence="6">
    <location>
        <begin position="273"/>
        <end position="291"/>
    </location>
</feature>
<dbReference type="Proteomes" id="UP001498238">
    <property type="component" value="Unassembled WGS sequence"/>
</dbReference>
<comment type="caution">
    <text evidence="7">The sequence shown here is derived from an EMBL/GenBank/DDBJ whole genome shotgun (WGS) entry which is preliminary data.</text>
</comment>
<organism evidence="7 8">
    <name type="scientific">Brevibacterium metallidurans</name>
    <dbReference type="NCBI Taxonomy" id="1482676"/>
    <lineage>
        <taxon>Bacteria</taxon>
        <taxon>Bacillati</taxon>
        <taxon>Actinomycetota</taxon>
        <taxon>Actinomycetes</taxon>
        <taxon>Micrococcales</taxon>
        <taxon>Brevibacteriaceae</taxon>
        <taxon>Brevibacterium</taxon>
    </lineage>
</organism>
<sequence>MSEGAEPQAAPPWHARPPARALAVVLTIAGLAYALTFFRGLQEIVAPVFLALNFYIVVYPVQRFLTKRGVPGAIGACVSVVLVLLMILAFFGLTAWSIAELVILIPSYGSELVATYHSLMSMLSDLGVTSNLLEAQLRQFNVRSILDAITPLLTNISLGAGLLTTVIMAVFFVAMDSMGVGMRMGMLRDAKPSLAQALGGFATGVRRYWVVATIFGLIVAILDVVALAIIDVPLVWVWGVLAFLTNYIPNIGFVIGLIPPALLALVDSGWQSALWVIVAYCVLNFVIQAIIQPKFTGESVGVTPLVSFLSLLFWVWVLGWLGALLALPATLLVKALLVDADPKARWVNILLASDPKTAHTPVH</sequence>
<feature type="transmembrane region" description="Helical" evidence="6">
    <location>
        <begin position="208"/>
        <end position="230"/>
    </location>
</feature>
<keyword evidence="4 6" id="KW-1133">Transmembrane helix</keyword>